<keyword evidence="1" id="KW-0472">Membrane</keyword>
<dbReference type="Pfam" id="PF07811">
    <property type="entry name" value="TadE"/>
    <property type="match status" value="1"/>
</dbReference>
<dbReference type="Proteomes" id="UP000516134">
    <property type="component" value="Chromosome"/>
</dbReference>
<name>A0ABX6T078_9SPHN</name>
<keyword evidence="1" id="KW-1133">Transmembrane helix</keyword>
<feature type="transmembrane region" description="Helical" evidence="1">
    <location>
        <begin position="31"/>
        <end position="52"/>
    </location>
</feature>
<feature type="domain" description="TadE-like" evidence="2">
    <location>
        <begin position="23"/>
        <end position="64"/>
    </location>
</feature>
<accession>A0ABX6T078</accession>
<keyword evidence="4" id="KW-1185">Reference proteome</keyword>
<protein>
    <submittedName>
        <fullName evidence="3">Pilus assembly protein</fullName>
    </submittedName>
</protein>
<evidence type="ECO:0000259" key="2">
    <source>
        <dbReference type="Pfam" id="PF07811"/>
    </source>
</evidence>
<dbReference type="RefSeq" id="WP_187714641.1">
    <property type="nucleotide sequence ID" value="NZ_CP060780.1"/>
</dbReference>
<gene>
    <name evidence="3" type="ORF">H9L15_15035</name>
</gene>
<dbReference type="InterPro" id="IPR012495">
    <property type="entry name" value="TadE-like_dom"/>
</dbReference>
<sequence length="205" mass="22329">MVAMVETRRKAKAKTGLLVADRGVAMMEFGLALPLLMTLILVGLEMTNYVLANHRVRQIAAMTADNASRLRTPMSEAYINQLFVGVQKSGAGIDFQNRGRVILSSVQNNAASTGQWIRWQRCYGGLAKVSKYGTQDKGKSDASLPNINGLTAQAGSAIMYAEAEYQYKPLIASSILNNRRLTSEVAFIVRQRTDFSISGSSPSTC</sequence>
<dbReference type="EMBL" id="CP060780">
    <property type="protein sequence ID" value="QNP43211.1"/>
    <property type="molecule type" value="Genomic_DNA"/>
</dbReference>
<evidence type="ECO:0000313" key="4">
    <source>
        <dbReference type="Proteomes" id="UP000516134"/>
    </source>
</evidence>
<evidence type="ECO:0000256" key="1">
    <source>
        <dbReference type="SAM" id="Phobius"/>
    </source>
</evidence>
<reference evidence="3 4" key="1">
    <citation type="submission" date="2020-08" db="EMBL/GenBank/DDBJ databases">
        <title>Genome sequence of Sphingomonas daechungensis KACC 18115T.</title>
        <authorList>
            <person name="Hyun D.-W."/>
            <person name="Bae J.-W."/>
        </authorList>
    </citation>
    <scope>NUCLEOTIDE SEQUENCE [LARGE SCALE GENOMIC DNA]</scope>
    <source>
        <strain evidence="3 4">KACC 18115</strain>
    </source>
</reference>
<keyword evidence="1" id="KW-0812">Transmembrane</keyword>
<organism evidence="3 4">
    <name type="scientific">Sphingomonas daechungensis</name>
    <dbReference type="NCBI Taxonomy" id="1176646"/>
    <lineage>
        <taxon>Bacteria</taxon>
        <taxon>Pseudomonadati</taxon>
        <taxon>Pseudomonadota</taxon>
        <taxon>Alphaproteobacteria</taxon>
        <taxon>Sphingomonadales</taxon>
        <taxon>Sphingomonadaceae</taxon>
        <taxon>Sphingomonas</taxon>
    </lineage>
</organism>
<evidence type="ECO:0000313" key="3">
    <source>
        <dbReference type="EMBL" id="QNP43211.1"/>
    </source>
</evidence>
<proteinExistence type="predicted"/>